<proteinExistence type="inferred from homology"/>
<dbReference type="Gene3D" id="1.10.10.1320">
    <property type="entry name" value="Anti-sigma factor, zinc-finger domain"/>
    <property type="match status" value="1"/>
</dbReference>
<feature type="transmembrane region" description="Helical" evidence="3">
    <location>
        <begin position="164"/>
        <end position="183"/>
    </location>
</feature>
<keyword evidence="3" id="KW-0812">Transmembrane</keyword>
<evidence type="ECO:0000313" key="5">
    <source>
        <dbReference type="EMBL" id="SEN38808.1"/>
    </source>
</evidence>
<keyword evidence="3" id="KW-1133">Transmembrane helix</keyword>
<dbReference type="RefSeq" id="WP_089969574.1">
    <property type="nucleotide sequence ID" value="NZ_FOCQ01000010.1"/>
</dbReference>
<accession>A0A1H8G6A4</accession>
<name>A0A1H8G6A4_9BACL</name>
<dbReference type="EMBL" id="FOCQ01000010">
    <property type="protein sequence ID" value="SEN38808.1"/>
    <property type="molecule type" value="Genomic_DNA"/>
</dbReference>
<comment type="similarity">
    <text evidence="1">Belongs to the zinc-associated anti-sigma factor (ZAS) superfamily. Anti-sigma-W factor family.</text>
</comment>
<dbReference type="InterPro" id="IPR041916">
    <property type="entry name" value="Anti_sigma_zinc_sf"/>
</dbReference>
<keyword evidence="6" id="KW-1185">Reference proteome</keyword>
<protein>
    <recommendedName>
        <fullName evidence="2">Anti-sigma-W factor RsiW</fullName>
    </recommendedName>
</protein>
<evidence type="ECO:0000256" key="3">
    <source>
        <dbReference type="SAM" id="Phobius"/>
    </source>
</evidence>
<keyword evidence="3" id="KW-0472">Membrane</keyword>
<feature type="domain" description="Putative zinc-finger" evidence="4">
    <location>
        <begin position="6"/>
        <end position="40"/>
    </location>
</feature>
<dbReference type="Proteomes" id="UP000199695">
    <property type="component" value="Unassembled WGS sequence"/>
</dbReference>
<evidence type="ECO:0000256" key="2">
    <source>
        <dbReference type="ARBA" id="ARBA00024438"/>
    </source>
</evidence>
<dbReference type="InterPro" id="IPR027383">
    <property type="entry name" value="Znf_put"/>
</dbReference>
<dbReference type="AlphaFoldDB" id="A0A1H8G6A4"/>
<feature type="transmembrane region" description="Helical" evidence="3">
    <location>
        <begin position="87"/>
        <end position="108"/>
    </location>
</feature>
<dbReference type="Pfam" id="PF13490">
    <property type="entry name" value="zf-HC2"/>
    <property type="match status" value="1"/>
</dbReference>
<gene>
    <name evidence="5" type="ORF">SAMN05444955_11064</name>
</gene>
<dbReference type="STRING" id="1173111.SAMN05444955_11064"/>
<dbReference type="OrthoDB" id="9782842at2"/>
<organism evidence="5 6">
    <name type="scientific">Lihuaxuella thermophila</name>
    <dbReference type="NCBI Taxonomy" id="1173111"/>
    <lineage>
        <taxon>Bacteria</taxon>
        <taxon>Bacillati</taxon>
        <taxon>Bacillota</taxon>
        <taxon>Bacilli</taxon>
        <taxon>Bacillales</taxon>
        <taxon>Thermoactinomycetaceae</taxon>
        <taxon>Lihuaxuella</taxon>
    </lineage>
</organism>
<evidence type="ECO:0000259" key="4">
    <source>
        <dbReference type="Pfam" id="PF13490"/>
    </source>
</evidence>
<evidence type="ECO:0000313" key="6">
    <source>
        <dbReference type="Proteomes" id="UP000199695"/>
    </source>
</evidence>
<evidence type="ECO:0000256" key="1">
    <source>
        <dbReference type="ARBA" id="ARBA00024353"/>
    </source>
</evidence>
<sequence>MIRFACRDTQKNLTAYINGELERPLEEWISRHLQECPRCQASVQTEKRLNRQLESALAPEPAPEGLRERIMASIAQEARAGRRDMSWGEVMICALSLSLLLCFAVIWLDGPAVYSTLAEWGGFVSRLGSRLSEWEIGGGVVASLSVQWDNTVGTVQSVWNQPDAGMVFFILLFCFIAAGYQWLRLSKWTT</sequence>
<reference evidence="5 6" key="1">
    <citation type="submission" date="2016-10" db="EMBL/GenBank/DDBJ databases">
        <authorList>
            <person name="de Groot N.N."/>
        </authorList>
    </citation>
    <scope>NUCLEOTIDE SEQUENCE [LARGE SCALE GENOMIC DNA]</scope>
    <source>
        <strain evidence="5 6">DSM 46701</strain>
    </source>
</reference>